<gene>
    <name evidence="2" type="ORF">A2918_01700</name>
</gene>
<protein>
    <submittedName>
        <fullName evidence="2">Uncharacterized protein</fullName>
    </submittedName>
</protein>
<sequence>MFRYKKLAPLFFTLVVIATGLFYADPVLAGRAEGVEINRFDVQPRTVNVGQNLNFTLNVTVYKTEFDRYCTVLPGGGLVGSDLYWMVGEILSDGRNLNFHPGTGNNRVTYSQLTQRFDSNGVARIDFSFSKAAVSRQSGSANTPNLPNRKFYAEFSCNRATGAVPITRSSDESVTVNAGSGCGGPGQPGCSDGTCNNNGICDAGEISATCGDCPVAPGATQSFLFSIPNPLQANNLVELIDVLATWLFNIAIPITVAMIVYAGIIFLISKGEPAKITQAKNILLYAVVGFAIILIGKGFITLIESVLNLGAGS</sequence>
<keyword evidence="1" id="KW-1133">Transmembrane helix</keyword>
<reference evidence="2 3" key="1">
    <citation type="journal article" date="2016" name="Nat. Commun.">
        <title>Thousands of microbial genomes shed light on interconnected biogeochemical processes in an aquifer system.</title>
        <authorList>
            <person name="Anantharaman K."/>
            <person name="Brown C.T."/>
            <person name="Hug L.A."/>
            <person name="Sharon I."/>
            <person name="Castelle C.J."/>
            <person name="Probst A.J."/>
            <person name="Thomas B.C."/>
            <person name="Singh A."/>
            <person name="Wilkins M.J."/>
            <person name="Karaoz U."/>
            <person name="Brodie E.L."/>
            <person name="Williams K.H."/>
            <person name="Hubbard S.S."/>
            <person name="Banfield J.F."/>
        </authorList>
    </citation>
    <scope>NUCLEOTIDE SEQUENCE [LARGE SCALE GENOMIC DNA]</scope>
</reference>
<evidence type="ECO:0000256" key="1">
    <source>
        <dbReference type="SAM" id="Phobius"/>
    </source>
</evidence>
<feature type="transmembrane region" description="Helical" evidence="1">
    <location>
        <begin position="246"/>
        <end position="269"/>
    </location>
</feature>
<dbReference type="EMBL" id="MGKI01000003">
    <property type="protein sequence ID" value="OGN23404.1"/>
    <property type="molecule type" value="Genomic_DNA"/>
</dbReference>
<keyword evidence="1" id="KW-0812">Transmembrane</keyword>
<keyword evidence="1" id="KW-0472">Membrane</keyword>
<accession>A0A1F8GDE6</accession>
<evidence type="ECO:0000313" key="3">
    <source>
        <dbReference type="Proteomes" id="UP000178227"/>
    </source>
</evidence>
<feature type="transmembrane region" description="Helical" evidence="1">
    <location>
        <begin position="281"/>
        <end position="303"/>
    </location>
</feature>
<comment type="caution">
    <text evidence="2">The sequence shown here is derived from an EMBL/GenBank/DDBJ whole genome shotgun (WGS) entry which is preliminary data.</text>
</comment>
<dbReference type="InterPro" id="IPR043993">
    <property type="entry name" value="T4SS_pilin"/>
</dbReference>
<name>A0A1F8GDE6_9BACT</name>
<evidence type="ECO:0000313" key="2">
    <source>
        <dbReference type="EMBL" id="OGN23404.1"/>
    </source>
</evidence>
<proteinExistence type="predicted"/>
<dbReference type="Proteomes" id="UP000178227">
    <property type="component" value="Unassembled WGS sequence"/>
</dbReference>
<dbReference type="STRING" id="1802694.A2918_01700"/>
<organism evidence="2 3">
    <name type="scientific">Candidatus Yanofskybacteria bacterium RIFCSPLOWO2_01_FULL_42_49</name>
    <dbReference type="NCBI Taxonomy" id="1802694"/>
    <lineage>
        <taxon>Bacteria</taxon>
        <taxon>Candidatus Yanofskyibacteriota</taxon>
    </lineage>
</organism>
<dbReference type="AlphaFoldDB" id="A0A1F8GDE6"/>
<dbReference type="Pfam" id="PF18895">
    <property type="entry name" value="T4SS_pilin"/>
    <property type="match status" value="1"/>
</dbReference>